<reference evidence="2 3" key="1">
    <citation type="submission" date="2024-02" db="EMBL/GenBank/DDBJ databases">
        <title>Chromosome-level genome assembly of the Eurasian Minnow (Phoxinus phoxinus).</title>
        <authorList>
            <person name="Oriowo T.O."/>
            <person name="Martin S."/>
            <person name="Stange M."/>
            <person name="Chrysostomakis Y."/>
            <person name="Brown T."/>
            <person name="Winkler S."/>
            <person name="Kukowka S."/>
            <person name="Myers E.W."/>
            <person name="Bohne A."/>
        </authorList>
    </citation>
    <scope>NUCLEOTIDE SEQUENCE [LARGE SCALE GENOMIC DNA]</scope>
    <source>
        <strain evidence="2">ZFMK-TIS-60720</strain>
        <tissue evidence="2">Whole Organism</tissue>
    </source>
</reference>
<protein>
    <submittedName>
        <fullName evidence="2">Uncharacterized protein</fullName>
    </submittedName>
</protein>
<keyword evidence="3" id="KW-1185">Reference proteome</keyword>
<feature type="compositionally biased region" description="Polar residues" evidence="1">
    <location>
        <begin position="49"/>
        <end position="59"/>
    </location>
</feature>
<evidence type="ECO:0000313" key="2">
    <source>
        <dbReference type="EMBL" id="KAK7155389.1"/>
    </source>
</evidence>
<comment type="caution">
    <text evidence="2">The sequence shown here is derived from an EMBL/GenBank/DDBJ whole genome shotgun (WGS) entry which is preliminary data.</text>
</comment>
<name>A0AAN9D1M6_9TELE</name>
<proteinExistence type="predicted"/>
<dbReference type="Proteomes" id="UP001364617">
    <property type="component" value="Unassembled WGS sequence"/>
</dbReference>
<gene>
    <name evidence="2" type="ORF">R3I93_010123</name>
</gene>
<organism evidence="2 3">
    <name type="scientific">Phoxinus phoxinus</name>
    <name type="common">Eurasian minnow</name>
    <dbReference type="NCBI Taxonomy" id="58324"/>
    <lineage>
        <taxon>Eukaryota</taxon>
        <taxon>Metazoa</taxon>
        <taxon>Chordata</taxon>
        <taxon>Craniata</taxon>
        <taxon>Vertebrata</taxon>
        <taxon>Euteleostomi</taxon>
        <taxon>Actinopterygii</taxon>
        <taxon>Neopterygii</taxon>
        <taxon>Teleostei</taxon>
        <taxon>Ostariophysi</taxon>
        <taxon>Cypriniformes</taxon>
        <taxon>Leuciscidae</taxon>
        <taxon>Phoxininae</taxon>
        <taxon>Phoxinus</taxon>
    </lineage>
</organism>
<evidence type="ECO:0000256" key="1">
    <source>
        <dbReference type="SAM" id="MobiDB-lite"/>
    </source>
</evidence>
<dbReference type="AlphaFoldDB" id="A0AAN9D1M6"/>
<sequence>MAQLDGEPVFRRGHEAQASVPGQQWCEWRHAALNPQQEQLADTHVQPAGGNTSHMSAQRNRLKTKLLKTTALNNPSTSKSCFIFFKVCVVSVEAVISVNRP</sequence>
<evidence type="ECO:0000313" key="3">
    <source>
        <dbReference type="Proteomes" id="UP001364617"/>
    </source>
</evidence>
<feature type="region of interest" description="Disordered" evidence="1">
    <location>
        <begin position="37"/>
        <end position="60"/>
    </location>
</feature>
<accession>A0AAN9D1M6</accession>
<dbReference type="EMBL" id="JAYKXH010000010">
    <property type="protein sequence ID" value="KAK7155389.1"/>
    <property type="molecule type" value="Genomic_DNA"/>
</dbReference>